<feature type="transmembrane region" description="Helical" evidence="2">
    <location>
        <begin position="196"/>
        <end position="218"/>
    </location>
</feature>
<feature type="compositionally biased region" description="Low complexity" evidence="1">
    <location>
        <begin position="7"/>
        <end position="26"/>
    </location>
</feature>
<dbReference type="PANTHER" id="PTHR34989:SF1">
    <property type="entry name" value="PROTEIN HDED"/>
    <property type="match status" value="1"/>
</dbReference>
<organism evidence="3 4">
    <name type="scientific">Bifidobacterium boum</name>
    <dbReference type="NCBI Taxonomy" id="78343"/>
    <lineage>
        <taxon>Bacteria</taxon>
        <taxon>Bacillati</taxon>
        <taxon>Actinomycetota</taxon>
        <taxon>Actinomycetes</taxon>
        <taxon>Bifidobacteriales</taxon>
        <taxon>Bifidobacteriaceae</taxon>
        <taxon>Bifidobacterium</taxon>
    </lineage>
</organism>
<reference evidence="3 4" key="1">
    <citation type="submission" date="2014-03" db="EMBL/GenBank/DDBJ databases">
        <title>Genomics of Bifidobacteria.</title>
        <authorList>
            <person name="Ventura M."/>
            <person name="Milani C."/>
            <person name="Lugli G.A."/>
        </authorList>
    </citation>
    <scope>NUCLEOTIDE SEQUENCE [LARGE SCALE GENOMIC DNA]</scope>
    <source>
        <strain evidence="3 4">LMG 10736</strain>
    </source>
</reference>
<evidence type="ECO:0000256" key="1">
    <source>
        <dbReference type="SAM" id="MobiDB-lite"/>
    </source>
</evidence>
<evidence type="ECO:0000313" key="3">
    <source>
        <dbReference type="EMBL" id="KFI46275.1"/>
    </source>
</evidence>
<feature type="transmembrane region" description="Helical" evidence="2">
    <location>
        <begin position="57"/>
        <end position="75"/>
    </location>
</feature>
<dbReference type="EMBL" id="JGYQ01000016">
    <property type="protein sequence ID" value="KFI46275.1"/>
    <property type="molecule type" value="Genomic_DNA"/>
</dbReference>
<evidence type="ECO:0008006" key="5">
    <source>
        <dbReference type="Google" id="ProtNLM"/>
    </source>
</evidence>
<dbReference type="PANTHER" id="PTHR34989">
    <property type="entry name" value="PROTEIN HDED"/>
    <property type="match status" value="1"/>
</dbReference>
<sequence>MTDQNMNQNPYGPYANNPNPNAGQNPDLQGQNPYSFNPFRLVEEMLPQRAKNTIRGAYGLIGIVALILGIALLVWPGKTLVVAAIALGVFFVISGVIRIVSAIVELGLPAGWRVLDIIVGLLLTVGGIVMFKYTALSAQTLLIVITLTVGICWIVEGIMALTESWMLPNQGWAIFYAIISIIAGIAILFWPGPSALTLMVFGGITLIVLGISAIVRAFTFGKPSKH</sequence>
<dbReference type="Pfam" id="PF03729">
    <property type="entry name" value="DUF308"/>
    <property type="match status" value="2"/>
</dbReference>
<keyword evidence="2" id="KW-0812">Transmembrane</keyword>
<feature type="transmembrane region" description="Helical" evidence="2">
    <location>
        <begin position="112"/>
        <end position="135"/>
    </location>
</feature>
<name>A0A086ZIC5_9BIFI</name>
<proteinExistence type="predicted"/>
<gene>
    <name evidence="3" type="ORF">BBOU_1364</name>
</gene>
<accession>A0A086ZIC5</accession>
<feature type="region of interest" description="Disordered" evidence="1">
    <location>
        <begin position="1"/>
        <end position="28"/>
    </location>
</feature>
<feature type="transmembrane region" description="Helical" evidence="2">
    <location>
        <begin position="173"/>
        <end position="190"/>
    </location>
</feature>
<feature type="transmembrane region" description="Helical" evidence="2">
    <location>
        <begin position="141"/>
        <end position="161"/>
    </location>
</feature>
<dbReference type="InterPro" id="IPR005325">
    <property type="entry name" value="DUF308_memb"/>
</dbReference>
<dbReference type="InterPro" id="IPR052712">
    <property type="entry name" value="Acid_resist_chaperone_HdeD"/>
</dbReference>
<evidence type="ECO:0000313" key="4">
    <source>
        <dbReference type="Proteomes" id="UP000029093"/>
    </source>
</evidence>
<feature type="transmembrane region" description="Helical" evidence="2">
    <location>
        <begin position="81"/>
        <end position="100"/>
    </location>
</feature>
<dbReference type="GO" id="GO:0005886">
    <property type="term" value="C:plasma membrane"/>
    <property type="evidence" value="ECO:0007669"/>
    <property type="project" value="TreeGrafter"/>
</dbReference>
<comment type="caution">
    <text evidence="3">The sequence shown here is derived from an EMBL/GenBank/DDBJ whole genome shotgun (WGS) entry which is preliminary data.</text>
</comment>
<keyword evidence="4" id="KW-1185">Reference proteome</keyword>
<keyword evidence="2" id="KW-0472">Membrane</keyword>
<protein>
    <recommendedName>
        <fullName evidence="5">Integral membrane protein</fullName>
    </recommendedName>
</protein>
<dbReference type="AlphaFoldDB" id="A0A086ZIC5"/>
<dbReference type="Proteomes" id="UP000029093">
    <property type="component" value="Unassembled WGS sequence"/>
</dbReference>
<keyword evidence="2" id="KW-1133">Transmembrane helix</keyword>
<evidence type="ECO:0000256" key="2">
    <source>
        <dbReference type="SAM" id="Phobius"/>
    </source>
</evidence>